<evidence type="ECO:0000313" key="1">
    <source>
        <dbReference type="EMBL" id="RIB01602.1"/>
    </source>
</evidence>
<dbReference type="AlphaFoldDB" id="A0A397TU06"/>
<sequence length="211" mass="24517">MTSHYKNFVDSLSLSQNQKSLLIKDLDNNWICDEWRMQFIDAGRLPTSSQNPITTNNYTERMNRTIESQLTEKQTVVTFIERLYGIKLLSENLCSEGTNKSVYEAGLVTLLNAQSIEQQNESIKTTPAMNRRLNHGRLYFLMGLVEPSNHPNYYYIKKTCDSNIIDSFDSDELIELKDHIDYFQLMMQQLAKNCEVELRNGYYITNIVTGE</sequence>
<accession>A0A397TU06</accession>
<gene>
    <name evidence="1" type="ORF">C2G38_980372</name>
</gene>
<protein>
    <submittedName>
        <fullName evidence="1">Uncharacterized protein</fullName>
    </submittedName>
</protein>
<comment type="caution">
    <text evidence="1">The sequence shown here is derived from an EMBL/GenBank/DDBJ whole genome shotgun (WGS) entry which is preliminary data.</text>
</comment>
<dbReference type="OrthoDB" id="2429846at2759"/>
<dbReference type="Proteomes" id="UP000266673">
    <property type="component" value="Unassembled WGS sequence"/>
</dbReference>
<evidence type="ECO:0000313" key="2">
    <source>
        <dbReference type="Proteomes" id="UP000266673"/>
    </source>
</evidence>
<proteinExistence type="predicted"/>
<organism evidence="1 2">
    <name type="scientific">Gigaspora rosea</name>
    <dbReference type="NCBI Taxonomy" id="44941"/>
    <lineage>
        <taxon>Eukaryota</taxon>
        <taxon>Fungi</taxon>
        <taxon>Fungi incertae sedis</taxon>
        <taxon>Mucoromycota</taxon>
        <taxon>Glomeromycotina</taxon>
        <taxon>Glomeromycetes</taxon>
        <taxon>Diversisporales</taxon>
        <taxon>Gigasporaceae</taxon>
        <taxon>Gigaspora</taxon>
    </lineage>
</organism>
<dbReference type="STRING" id="44941.A0A397TU06"/>
<reference evidence="1 2" key="1">
    <citation type="submission" date="2018-06" db="EMBL/GenBank/DDBJ databases">
        <title>Comparative genomics reveals the genomic features of Rhizophagus irregularis, R. cerebriforme, R. diaphanum and Gigaspora rosea, and their symbiotic lifestyle signature.</title>
        <authorList>
            <person name="Morin E."/>
            <person name="San Clemente H."/>
            <person name="Chen E.C.H."/>
            <person name="De La Providencia I."/>
            <person name="Hainaut M."/>
            <person name="Kuo A."/>
            <person name="Kohler A."/>
            <person name="Murat C."/>
            <person name="Tang N."/>
            <person name="Roy S."/>
            <person name="Loubradou J."/>
            <person name="Henrissat B."/>
            <person name="Grigoriev I.V."/>
            <person name="Corradi N."/>
            <person name="Roux C."/>
            <person name="Martin F.M."/>
        </authorList>
    </citation>
    <scope>NUCLEOTIDE SEQUENCE [LARGE SCALE GENOMIC DNA]</scope>
    <source>
        <strain evidence="1 2">DAOM 194757</strain>
    </source>
</reference>
<keyword evidence="2" id="KW-1185">Reference proteome</keyword>
<name>A0A397TU06_9GLOM</name>
<dbReference type="EMBL" id="QKWP01003035">
    <property type="protein sequence ID" value="RIB01602.1"/>
    <property type="molecule type" value="Genomic_DNA"/>
</dbReference>